<dbReference type="EMBL" id="JAMJEV010000005">
    <property type="protein sequence ID" value="MDO0822714.1"/>
    <property type="molecule type" value="Genomic_DNA"/>
</dbReference>
<sequence length="85" mass="9950">MKESVKDYWSDTCNRKAMAEAANKQVREAYANARIKEVGQAKKKDDLKVTGADKPFVLISSDDFWGDGQWLRYWEERMKVFDLEL</sequence>
<reference evidence="1" key="1">
    <citation type="submission" date="2022-05" db="EMBL/GenBank/DDBJ databases">
        <title>Expanded diversity of anoxic marine methylotrophy in a Black Sea sulfate reducing microorganism.</title>
        <authorList>
            <person name="Fischer P.Q."/>
            <person name="Stams A.J.M."/>
            <person name="Villanueva L."/>
            <person name="Sousa D.Z."/>
        </authorList>
    </citation>
    <scope>NUCLEOTIDE SEQUENCE</scope>
    <source>
        <strain evidence="1">P130</strain>
    </source>
</reference>
<keyword evidence="2" id="KW-1185">Reference proteome</keyword>
<evidence type="ECO:0000313" key="1">
    <source>
        <dbReference type="EMBL" id="MDO0822714.1"/>
    </source>
</evidence>
<gene>
    <name evidence="1" type="ORF">M8H41_07610</name>
</gene>
<proteinExistence type="predicted"/>
<dbReference type="Proteomes" id="UP001176021">
    <property type="component" value="Unassembled WGS sequence"/>
</dbReference>
<protein>
    <submittedName>
        <fullName evidence="1">Uncharacterized protein</fullName>
    </submittedName>
</protein>
<comment type="caution">
    <text evidence="1">The sequence shown here is derived from an EMBL/GenBank/DDBJ whole genome shotgun (WGS) entry which is preliminary data.</text>
</comment>
<evidence type="ECO:0000313" key="2">
    <source>
        <dbReference type="Proteomes" id="UP001176021"/>
    </source>
</evidence>
<organism evidence="1 2">
    <name type="scientific">Desulfosporosinus nitroreducens</name>
    <dbReference type="NCBI Taxonomy" id="2018668"/>
    <lineage>
        <taxon>Bacteria</taxon>
        <taxon>Bacillati</taxon>
        <taxon>Bacillota</taxon>
        <taxon>Clostridia</taxon>
        <taxon>Eubacteriales</taxon>
        <taxon>Desulfitobacteriaceae</taxon>
        <taxon>Desulfosporosinus</taxon>
    </lineage>
</organism>
<accession>A0ABT8QMZ4</accession>
<dbReference type="RefSeq" id="WP_301999279.1">
    <property type="nucleotide sequence ID" value="NZ_JAMJEV010000005.1"/>
</dbReference>
<name>A0ABT8QMZ4_9FIRM</name>